<protein>
    <submittedName>
        <fullName evidence="2">Uncharacterized protein</fullName>
    </submittedName>
</protein>
<name>A0AAV2E3Z5_9ROSI</name>
<reference evidence="2 3" key="1">
    <citation type="submission" date="2024-04" db="EMBL/GenBank/DDBJ databases">
        <authorList>
            <person name="Fracassetti M."/>
        </authorList>
    </citation>
    <scope>NUCLEOTIDE SEQUENCE [LARGE SCALE GENOMIC DNA]</scope>
</reference>
<dbReference type="AlphaFoldDB" id="A0AAV2E3Z5"/>
<evidence type="ECO:0000313" key="2">
    <source>
        <dbReference type="EMBL" id="CAL1380631.1"/>
    </source>
</evidence>
<proteinExistence type="predicted"/>
<accession>A0AAV2E3Z5</accession>
<sequence>MLAGWSRGVVELIGGGRDGTELRAEASWVATGRSGGLQVAAGSRRHVAERREATSNERRSIAVAIAMVRDSDGRRQFTLLSRERSEGGGRRQQNRNEIEV</sequence>
<evidence type="ECO:0000313" key="3">
    <source>
        <dbReference type="Proteomes" id="UP001497516"/>
    </source>
</evidence>
<feature type="region of interest" description="Disordered" evidence="1">
    <location>
        <begin position="79"/>
        <end position="100"/>
    </location>
</feature>
<keyword evidence="3" id="KW-1185">Reference proteome</keyword>
<organism evidence="2 3">
    <name type="scientific">Linum trigynum</name>
    <dbReference type="NCBI Taxonomy" id="586398"/>
    <lineage>
        <taxon>Eukaryota</taxon>
        <taxon>Viridiplantae</taxon>
        <taxon>Streptophyta</taxon>
        <taxon>Embryophyta</taxon>
        <taxon>Tracheophyta</taxon>
        <taxon>Spermatophyta</taxon>
        <taxon>Magnoliopsida</taxon>
        <taxon>eudicotyledons</taxon>
        <taxon>Gunneridae</taxon>
        <taxon>Pentapetalae</taxon>
        <taxon>rosids</taxon>
        <taxon>fabids</taxon>
        <taxon>Malpighiales</taxon>
        <taxon>Linaceae</taxon>
        <taxon>Linum</taxon>
    </lineage>
</organism>
<dbReference type="Proteomes" id="UP001497516">
    <property type="component" value="Chromosome 4"/>
</dbReference>
<gene>
    <name evidence="2" type="ORF">LTRI10_LOCUS22062</name>
</gene>
<evidence type="ECO:0000256" key="1">
    <source>
        <dbReference type="SAM" id="MobiDB-lite"/>
    </source>
</evidence>
<dbReference type="EMBL" id="OZ034817">
    <property type="protein sequence ID" value="CAL1380631.1"/>
    <property type="molecule type" value="Genomic_DNA"/>
</dbReference>